<organism evidence="4 5">
    <name type="scientific">Acinetobacter variabilis</name>
    <dbReference type="NCBI Taxonomy" id="70346"/>
    <lineage>
        <taxon>Bacteria</taxon>
        <taxon>Pseudomonadati</taxon>
        <taxon>Pseudomonadota</taxon>
        <taxon>Gammaproteobacteria</taxon>
        <taxon>Moraxellales</taxon>
        <taxon>Moraxellaceae</taxon>
        <taxon>Acinetobacter</taxon>
    </lineage>
</organism>
<accession>N8VMS8</accession>
<dbReference type="SUPFAM" id="SSF52343">
    <property type="entry name" value="Ferredoxin reductase-like, C-terminal NADP-linked domain"/>
    <property type="match status" value="1"/>
</dbReference>
<dbReference type="SUPFAM" id="SSF63380">
    <property type="entry name" value="Riboflavin synthase domain-like"/>
    <property type="match status" value="1"/>
</dbReference>
<dbReference type="InterPro" id="IPR012675">
    <property type="entry name" value="Beta-grasp_dom_sf"/>
</dbReference>
<comment type="cofactor">
    <cofactor evidence="1">
        <name>[2Fe-2S] cluster</name>
        <dbReference type="ChEBI" id="CHEBI:190135"/>
    </cofactor>
</comment>
<dbReference type="GO" id="GO:0016491">
    <property type="term" value="F:oxidoreductase activity"/>
    <property type="evidence" value="ECO:0007669"/>
    <property type="project" value="InterPro"/>
</dbReference>
<evidence type="ECO:0008006" key="6">
    <source>
        <dbReference type="Google" id="ProtNLM"/>
    </source>
</evidence>
<dbReference type="eggNOG" id="COG0543">
    <property type="taxonomic scope" value="Bacteria"/>
</dbReference>
<comment type="caution">
    <text evidence="4">The sequence shown here is derived from an EMBL/GenBank/DDBJ whole genome shotgun (WGS) entry which is preliminary data.</text>
</comment>
<dbReference type="AlphaFoldDB" id="N8VMS8"/>
<evidence type="ECO:0000313" key="4">
    <source>
        <dbReference type="EMBL" id="ENV00841.1"/>
    </source>
</evidence>
<dbReference type="PROSITE" id="PS51384">
    <property type="entry name" value="FAD_FR"/>
    <property type="match status" value="1"/>
</dbReference>
<dbReference type="Pfam" id="PF00970">
    <property type="entry name" value="FAD_binding_6"/>
    <property type="match status" value="1"/>
</dbReference>
<dbReference type="PRINTS" id="PR00410">
    <property type="entry name" value="PHEHYDRXLASE"/>
</dbReference>
<dbReference type="InterPro" id="IPR017927">
    <property type="entry name" value="FAD-bd_FR_type"/>
</dbReference>
<dbReference type="InterPro" id="IPR017938">
    <property type="entry name" value="Riboflavin_synthase-like_b-brl"/>
</dbReference>
<dbReference type="Gene3D" id="2.40.30.10">
    <property type="entry name" value="Translation factors"/>
    <property type="match status" value="1"/>
</dbReference>
<feature type="domain" description="2Fe-2S ferredoxin-type" evidence="2">
    <location>
        <begin position="237"/>
        <end position="336"/>
    </location>
</feature>
<dbReference type="Pfam" id="PF00111">
    <property type="entry name" value="Fer2"/>
    <property type="match status" value="1"/>
</dbReference>
<evidence type="ECO:0000259" key="2">
    <source>
        <dbReference type="PROSITE" id="PS51085"/>
    </source>
</evidence>
<reference evidence="4 5" key="1">
    <citation type="submission" date="2013-02" db="EMBL/GenBank/DDBJ databases">
        <title>The Genome Sequence of Acinetobacter sp. NIPH 899.</title>
        <authorList>
            <consortium name="The Broad Institute Genome Sequencing Platform"/>
            <consortium name="The Broad Institute Genome Sequencing Center for Infectious Disease"/>
            <person name="Cerqueira G."/>
            <person name="Feldgarden M."/>
            <person name="Courvalin P."/>
            <person name="Perichon B."/>
            <person name="Grillot-Courvalin C."/>
            <person name="Clermont D."/>
            <person name="Rocha E."/>
            <person name="Yoon E.-J."/>
            <person name="Nemec A."/>
            <person name="Walker B."/>
            <person name="Young S.K."/>
            <person name="Zeng Q."/>
            <person name="Gargeya S."/>
            <person name="Fitzgerald M."/>
            <person name="Haas B."/>
            <person name="Abouelleil A."/>
            <person name="Alvarado L."/>
            <person name="Arachchi H.M."/>
            <person name="Berlin A.M."/>
            <person name="Chapman S.B."/>
            <person name="Dewar J."/>
            <person name="Goldberg J."/>
            <person name="Griggs A."/>
            <person name="Gujja S."/>
            <person name="Hansen M."/>
            <person name="Howarth C."/>
            <person name="Imamovic A."/>
            <person name="Larimer J."/>
            <person name="McCowan C."/>
            <person name="Murphy C."/>
            <person name="Neiman D."/>
            <person name="Pearson M."/>
            <person name="Priest M."/>
            <person name="Roberts A."/>
            <person name="Saif S."/>
            <person name="Shea T."/>
            <person name="Sisk P."/>
            <person name="Sykes S."/>
            <person name="Wortman J."/>
            <person name="Nusbaum C."/>
            <person name="Birren B."/>
        </authorList>
    </citation>
    <scope>NUCLEOTIDE SEQUENCE [LARGE SCALE GENOMIC DNA]</scope>
    <source>
        <strain evidence="4 5">NIPH 899</strain>
    </source>
</reference>
<protein>
    <recommendedName>
        <fullName evidence="6">FAD-binding FR-type domain-containing protein</fullName>
    </recommendedName>
</protein>
<dbReference type="InterPro" id="IPR001709">
    <property type="entry name" value="Flavoprot_Pyr_Nucl_cyt_Rdtase"/>
</dbReference>
<dbReference type="PROSITE" id="PS51085">
    <property type="entry name" value="2FE2S_FER_2"/>
    <property type="match status" value="1"/>
</dbReference>
<dbReference type="InterPro" id="IPR050415">
    <property type="entry name" value="MRET"/>
</dbReference>
<dbReference type="InterPro" id="IPR008333">
    <property type="entry name" value="Cbr1-like_FAD-bd_dom"/>
</dbReference>
<dbReference type="SUPFAM" id="SSF54292">
    <property type="entry name" value="2Fe-2S ferredoxin-like"/>
    <property type="match status" value="1"/>
</dbReference>
<dbReference type="InterPro" id="IPR036010">
    <property type="entry name" value="2Fe-2S_ferredoxin-like_sf"/>
</dbReference>
<evidence type="ECO:0000313" key="5">
    <source>
        <dbReference type="Proteomes" id="UP000013070"/>
    </source>
</evidence>
<dbReference type="Gene3D" id="3.10.20.30">
    <property type="match status" value="1"/>
</dbReference>
<name>N8VMS8_9GAMM</name>
<dbReference type="CDD" id="cd00207">
    <property type="entry name" value="fer2"/>
    <property type="match status" value="1"/>
</dbReference>
<evidence type="ECO:0000256" key="1">
    <source>
        <dbReference type="ARBA" id="ARBA00034078"/>
    </source>
</evidence>
<dbReference type="Proteomes" id="UP000013070">
    <property type="component" value="Unassembled WGS sequence"/>
</dbReference>
<keyword evidence="5" id="KW-1185">Reference proteome</keyword>
<feature type="domain" description="FAD-binding FR-type" evidence="3">
    <location>
        <begin position="1"/>
        <end position="97"/>
    </location>
</feature>
<dbReference type="PANTHER" id="PTHR47354:SF5">
    <property type="entry name" value="PROTEIN RFBI"/>
    <property type="match status" value="1"/>
</dbReference>
<dbReference type="Gene3D" id="3.40.50.80">
    <property type="entry name" value="Nucleotide-binding domain of ferredoxin-NADP reductase (FNR) module"/>
    <property type="match status" value="1"/>
</dbReference>
<sequence>MIAAEINEIRKLSNDVILLQLKPERPLSFQAGQHLIIQVPDGPSRCYSLASSMNSTGLLDLHIRLRCGGAFSDHALNTMQHGDRLYIHPAQGDFLFPEGNNPIVMLATGTGIAPFLAMLQTYLPTCNGRELKLYWGGRVSSDFYASEILSAYQNQYLNFEYIPVISGKGKKYVHVKASEDLDDASDTIILACGNPAMIEDAYALFVENTDDPVKEFLSDAFEPAISSTGKIEFQSEQMISLIVDQQVSQVMTGVSLLTALKEENHSILSVCGGKASCGMCAVIVDHKWWEKIDPPSKKEKNLIACLPATENNLRLACQIQLSSALDGLEISMPREILY</sequence>
<gene>
    <name evidence="4" type="ORF">F969_00154</name>
</gene>
<dbReference type="EMBL" id="APPE01000020">
    <property type="protein sequence ID" value="ENV00841.1"/>
    <property type="molecule type" value="Genomic_DNA"/>
</dbReference>
<dbReference type="InterPro" id="IPR001041">
    <property type="entry name" value="2Fe-2S_ferredoxin-type"/>
</dbReference>
<dbReference type="HOGENOM" id="CLU_791485_0_0_6"/>
<evidence type="ECO:0000259" key="3">
    <source>
        <dbReference type="PROSITE" id="PS51384"/>
    </source>
</evidence>
<dbReference type="PANTHER" id="PTHR47354">
    <property type="entry name" value="NADH OXIDOREDUCTASE HCR"/>
    <property type="match status" value="1"/>
</dbReference>
<proteinExistence type="predicted"/>
<dbReference type="eggNOG" id="COG0633">
    <property type="taxonomic scope" value="Bacteria"/>
</dbReference>
<dbReference type="PATRIC" id="fig|1217710.3.peg.135"/>
<dbReference type="Pfam" id="PF00175">
    <property type="entry name" value="NAD_binding_1"/>
    <property type="match status" value="1"/>
</dbReference>
<dbReference type="InterPro" id="IPR039261">
    <property type="entry name" value="FNR_nucleotide-bd"/>
</dbReference>
<dbReference type="PRINTS" id="PR00371">
    <property type="entry name" value="FPNCR"/>
</dbReference>
<dbReference type="InterPro" id="IPR001433">
    <property type="entry name" value="OxRdtase_FAD/NAD-bd"/>
</dbReference>
<dbReference type="RefSeq" id="WP_004779945.1">
    <property type="nucleotide sequence ID" value="NZ_KB849395.1"/>
</dbReference>
<dbReference type="GO" id="GO:0051536">
    <property type="term" value="F:iron-sulfur cluster binding"/>
    <property type="evidence" value="ECO:0007669"/>
    <property type="project" value="InterPro"/>
</dbReference>